<proteinExistence type="predicted"/>
<evidence type="ECO:0000313" key="2">
    <source>
        <dbReference type="Proteomes" id="UP000001480"/>
    </source>
</evidence>
<dbReference type="RefSeq" id="YP_002922666.1">
    <property type="nucleotide sequence ID" value="NC_012742.1"/>
</dbReference>
<keyword evidence="2" id="KW-1185">Reference proteome</keyword>
<dbReference type="EMBL" id="EU717894">
    <property type="protein sequence ID" value="ACE75792.1"/>
    <property type="molecule type" value="Genomic_DNA"/>
</dbReference>
<accession>C4ML52</accession>
<dbReference type="Proteomes" id="UP000001480">
    <property type="component" value="Segment"/>
</dbReference>
<name>C4ML52_9CAUD</name>
<protein>
    <submittedName>
        <fullName evidence="1">p52</fullName>
    </submittedName>
</protein>
<sequence length="76" mass="8391">MGFLSNIKSRIAKTFGGGGYTEPVTYSAPQYTRSTTASRRAARLQNTKYLHVSLDGVQAQRRDLGLKHDPGTTYVK</sequence>
<organism evidence="1 2">
    <name type="scientific">Xanthomonas phage phiL7</name>
    <dbReference type="NCBI Taxonomy" id="538979"/>
    <lineage>
        <taxon>Viruses</taxon>
        <taxon>Duplodnaviria</taxon>
        <taxon>Heunggongvirae</taxon>
        <taxon>Uroviricota</taxon>
        <taxon>Caudoviricetes</taxon>
        <taxon>Eisenstarkvirus</taxon>
        <taxon>Eisenstarkvirus L7</taxon>
    </lineage>
</organism>
<dbReference type="GeneID" id="7943876"/>
<evidence type="ECO:0000313" key="1">
    <source>
        <dbReference type="EMBL" id="ACE75792.1"/>
    </source>
</evidence>
<reference evidence="1 2" key="1">
    <citation type="journal article" date="2009" name="Appl. Environ. Microbiol.">
        <title>Genomic characterization of the intron-containing T7-like phage phiL7 of Xanthomonas campestris.</title>
        <authorList>
            <person name="Lee C.N."/>
            <person name="Lin J.W."/>
            <person name="Weng S.F."/>
            <person name="Tseng Y.H."/>
        </authorList>
    </citation>
    <scope>NUCLEOTIDE SEQUENCE</scope>
</reference>
<dbReference type="KEGG" id="vg:7943876"/>